<evidence type="ECO:0000259" key="3">
    <source>
        <dbReference type="PROSITE" id="PS50977"/>
    </source>
</evidence>
<evidence type="ECO:0000256" key="2">
    <source>
        <dbReference type="PROSITE-ProRule" id="PRU00335"/>
    </source>
</evidence>
<gene>
    <name evidence="4" type="ORF">G9U52_16205</name>
</gene>
<dbReference type="PROSITE" id="PS50977">
    <property type="entry name" value="HTH_TETR_2"/>
    <property type="match status" value="1"/>
</dbReference>
<dbReference type="InterPro" id="IPR001647">
    <property type="entry name" value="HTH_TetR"/>
</dbReference>
<dbReference type="Proteomes" id="UP001165962">
    <property type="component" value="Unassembled WGS sequence"/>
</dbReference>
<protein>
    <submittedName>
        <fullName evidence="4">TetR/AcrR family transcriptional regulator</fullName>
    </submittedName>
</protein>
<dbReference type="Gene3D" id="1.10.357.10">
    <property type="entry name" value="Tetracycline Repressor, domain 2"/>
    <property type="match status" value="1"/>
</dbReference>
<accession>A0ABX0J6Z6</accession>
<keyword evidence="1 2" id="KW-0238">DNA-binding</keyword>
<dbReference type="SUPFAM" id="SSF46689">
    <property type="entry name" value="Homeodomain-like"/>
    <property type="match status" value="1"/>
</dbReference>
<dbReference type="InterPro" id="IPR009057">
    <property type="entry name" value="Homeodomain-like_sf"/>
</dbReference>
<dbReference type="EMBL" id="JAAOIW010000005">
    <property type="protein sequence ID" value="NHN31383.1"/>
    <property type="molecule type" value="Genomic_DNA"/>
</dbReference>
<evidence type="ECO:0000313" key="4">
    <source>
        <dbReference type="EMBL" id="NHN31383.1"/>
    </source>
</evidence>
<proteinExistence type="predicted"/>
<sequence length="248" mass="28495">MKITHNRKQREFEEREQLLIRLADQILSKDGEAELNMDKLVASSEYSKGTVYKHFGCKEDLLTGIYYEKFLILFRLFQKVIDLPLTTRDRQLGIHVAHSLFDYRYFHESARLMAPNTAAMQGKISASRKVKLEQLQLDLQKLLLALIQEAVDQGDLKLPVGISADMVALANQAFSFGMITMMYGSCKTPESYRAFMYAHLESASRLLDGYRWHPISGDCDYRGVVEKVEEALKEDFEELLNGSRIIIE</sequence>
<reference evidence="4" key="1">
    <citation type="submission" date="2020-03" db="EMBL/GenBank/DDBJ databases">
        <title>Draft sequencing of Paenibacilllus sp. S3N08.</title>
        <authorList>
            <person name="Kim D.-U."/>
        </authorList>
    </citation>
    <scope>NUCLEOTIDE SEQUENCE</scope>
    <source>
        <strain evidence="4">S3N08</strain>
    </source>
</reference>
<feature type="DNA-binding region" description="H-T-H motif" evidence="2">
    <location>
        <begin position="36"/>
        <end position="55"/>
    </location>
</feature>
<name>A0ABX0J6Z6_9BACL</name>
<evidence type="ECO:0000256" key="1">
    <source>
        <dbReference type="ARBA" id="ARBA00023125"/>
    </source>
</evidence>
<organism evidence="4 5">
    <name type="scientific">Paenibacillus agricola</name>
    <dbReference type="NCBI Taxonomy" id="2716264"/>
    <lineage>
        <taxon>Bacteria</taxon>
        <taxon>Bacillati</taxon>
        <taxon>Bacillota</taxon>
        <taxon>Bacilli</taxon>
        <taxon>Bacillales</taxon>
        <taxon>Paenibacillaceae</taxon>
        <taxon>Paenibacillus</taxon>
    </lineage>
</organism>
<dbReference type="RefSeq" id="WP_166151365.1">
    <property type="nucleotide sequence ID" value="NZ_JAAOIW010000005.1"/>
</dbReference>
<dbReference type="Pfam" id="PF00440">
    <property type="entry name" value="TetR_N"/>
    <property type="match status" value="1"/>
</dbReference>
<feature type="domain" description="HTH tetR-type" evidence="3">
    <location>
        <begin position="13"/>
        <end position="73"/>
    </location>
</feature>
<evidence type="ECO:0000313" key="5">
    <source>
        <dbReference type="Proteomes" id="UP001165962"/>
    </source>
</evidence>
<comment type="caution">
    <text evidence="4">The sequence shown here is derived from an EMBL/GenBank/DDBJ whole genome shotgun (WGS) entry which is preliminary data.</text>
</comment>
<keyword evidence="5" id="KW-1185">Reference proteome</keyword>